<dbReference type="KEGG" id="adu:127739692"/>
<feature type="domain" description="DUF4218" evidence="2">
    <location>
        <begin position="758"/>
        <end position="870"/>
    </location>
</feature>
<feature type="domain" description="DUF4216" evidence="1">
    <location>
        <begin position="1034"/>
        <end position="1103"/>
    </location>
</feature>
<dbReference type="GeneID" id="127739692"/>
<dbReference type="RefSeq" id="XP_052111634.1">
    <property type="nucleotide sequence ID" value="XM_052255674.1"/>
</dbReference>
<feature type="domain" description="Transposase-associated" evidence="3">
    <location>
        <begin position="117"/>
        <end position="189"/>
    </location>
</feature>
<evidence type="ECO:0000313" key="5">
    <source>
        <dbReference type="RefSeq" id="XP_052111634.1"/>
    </source>
</evidence>
<dbReference type="Pfam" id="PF13963">
    <property type="entry name" value="Transpos_assoc"/>
    <property type="match status" value="1"/>
</dbReference>
<dbReference type="InterPro" id="IPR004242">
    <property type="entry name" value="Transposase_21"/>
</dbReference>
<evidence type="ECO:0000313" key="4">
    <source>
        <dbReference type="Proteomes" id="UP000515211"/>
    </source>
</evidence>
<dbReference type="InterPro" id="IPR025312">
    <property type="entry name" value="DUF4216"/>
</dbReference>
<gene>
    <name evidence="5" type="primary">LOC127739692</name>
</gene>
<evidence type="ECO:0000259" key="2">
    <source>
        <dbReference type="Pfam" id="PF13960"/>
    </source>
</evidence>
<dbReference type="Proteomes" id="UP000515211">
    <property type="component" value="Chromosome 10"/>
</dbReference>
<proteinExistence type="predicted"/>
<dbReference type="AlphaFoldDB" id="A0A9C6WMQ6"/>
<reference evidence="5" key="2">
    <citation type="submission" date="2025-08" db="UniProtKB">
        <authorList>
            <consortium name="RefSeq"/>
        </authorList>
    </citation>
    <scope>IDENTIFICATION</scope>
    <source>
        <tissue evidence="5">Whole plant</tissue>
    </source>
</reference>
<dbReference type="InterPro" id="IPR029480">
    <property type="entry name" value="Transpos_assoc"/>
</dbReference>
<dbReference type="PANTHER" id="PTHR48258:SF3">
    <property type="entry name" value="FK506-BINDING PROTEIN 4-LIKE ISOFORM X1"/>
    <property type="match status" value="1"/>
</dbReference>
<evidence type="ECO:0000259" key="1">
    <source>
        <dbReference type="Pfam" id="PF13952"/>
    </source>
</evidence>
<evidence type="ECO:0000259" key="3">
    <source>
        <dbReference type="Pfam" id="PF13963"/>
    </source>
</evidence>
<protein>
    <submittedName>
        <fullName evidence="5">Uncharacterized protein LOC127739692</fullName>
    </submittedName>
</protein>
<organism evidence="4 5">
    <name type="scientific">Arachis duranensis</name>
    <name type="common">Wild peanut</name>
    <dbReference type="NCBI Taxonomy" id="130453"/>
    <lineage>
        <taxon>Eukaryota</taxon>
        <taxon>Viridiplantae</taxon>
        <taxon>Streptophyta</taxon>
        <taxon>Embryophyta</taxon>
        <taxon>Tracheophyta</taxon>
        <taxon>Spermatophyta</taxon>
        <taxon>Magnoliopsida</taxon>
        <taxon>eudicotyledons</taxon>
        <taxon>Gunneridae</taxon>
        <taxon>Pentapetalae</taxon>
        <taxon>rosids</taxon>
        <taxon>fabids</taxon>
        <taxon>Fabales</taxon>
        <taxon>Fabaceae</taxon>
        <taxon>Papilionoideae</taxon>
        <taxon>50 kb inversion clade</taxon>
        <taxon>dalbergioids sensu lato</taxon>
        <taxon>Dalbergieae</taxon>
        <taxon>Pterocarpus clade</taxon>
        <taxon>Arachis</taxon>
    </lineage>
</organism>
<name>A0A9C6WMQ6_ARADU</name>
<keyword evidence="4" id="KW-1185">Reference proteome</keyword>
<dbReference type="InterPro" id="IPR025452">
    <property type="entry name" value="DUF4218"/>
</dbReference>
<dbReference type="PANTHER" id="PTHR48258">
    <property type="entry name" value="DUF4218 DOMAIN-CONTAINING PROTEIN-RELATED"/>
    <property type="match status" value="1"/>
</dbReference>
<dbReference type="Pfam" id="PF13952">
    <property type="entry name" value="DUF4216"/>
    <property type="match status" value="1"/>
</dbReference>
<sequence length="1103" mass="129520">MGMKTIIPMTEIEAENNYHSWNNHYGLSASSSDSFICTFFEEFRLHSVSTVMSAFYFSRSVCIWYTHVAEDLKIPLNIFFTLPCQKILSMASKLLLKKQSQPTEEWYVKLVIYSMDKDWMQIKNRALLQYRRGVNEFLDFAFSHTNDDKIYCPCFKCNNCLRKSREQVEFDLLSHGIVRNYTIWYHHGESLQDESPHSSSFDSHDDYMDKDDMENMLRDHFGVWDIEEDIEEPNEEHIKEDIGEPYEEHVEEPNEDAAKFYKLLDDSEKELYPGCTYFSKLSFLMRLFHIKCLGGWSNKSFSMLLELLNDSFPKGVQLPASYYEARKIIRDLGLDYEKIDACINDCMLFWKDHDKKETCDHCGASRWKFEEKDGKRKKIPIKVLRYFRITPRLKRLYMSTKTAFDMRWHDAKRIDDGYLRHPADSEAWKSFDELHKSFSDEPRNVRLGLASDGFNPFGNMSTKYSVWPVVLIPYNLPPWKCMKDPYLMLSLLIPGSKSPGKAIDTYLRPLIEELKELWNVGVDTFDAYEKKNFKMRAAILWTVNDFPAYGDLSGWNTRGALRCPTCNVETQSKFLTNGKKFCFLGHRRFLPIRHRWRREKELFDGTKELRRLPKQLSDVMHIEKNICDNVLGTLMDIPRKTKDHLNSHLDMEKLGIKKDLHPIREGEKVVSLADAIYKLNNKERRSLCEFLQNVKVPDGYSSNLRRCINLKEKKIYGLKTHDCHVLLECFLPLVLRGLFSSHDVRSALIGLCSFFKELCSKVLTVKNLEKIEEQIIITLCKLEMIFPPSFFDVMIHLPIHLASEAKIAGPVHYRWMYPIERYLCSLKAYVRNRAHPEGSIAEGYLANECLLFCSRYFNGIETKYNRVGRNWDGAITHGYKVETKDKVLPIFKQNGRPSRNCKVTRRLSLEEIKQAHLYILKNCDQVTPFIYKHKEILEEENPRNVQKRHDQEFSDWFESHVTCLYKEKDKQVTHQLLCLARGPAREATCYKGYKANGFIFHTKDCENHRKTQSSGVMVKLNCGKEYYGVIEDIVELSYMNDNKVVMFKCLWWDVDNYGRGVKVDEYGVTLVNKGRTLKTKEVFIMACQYEQVFYVEDICNSNW</sequence>
<reference evidence="4" key="1">
    <citation type="journal article" date="2016" name="Nat. Genet.">
        <title>The genome sequences of Arachis duranensis and Arachis ipaensis, the diploid ancestors of cultivated peanut.</title>
        <authorList>
            <person name="Bertioli D.J."/>
            <person name="Cannon S.B."/>
            <person name="Froenicke L."/>
            <person name="Huang G."/>
            <person name="Farmer A.D."/>
            <person name="Cannon E.K."/>
            <person name="Liu X."/>
            <person name="Gao D."/>
            <person name="Clevenger J."/>
            <person name="Dash S."/>
            <person name="Ren L."/>
            <person name="Moretzsohn M.C."/>
            <person name="Shirasawa K."/>
            <person name="Huang W."/>
            <person name="Vidigal B."/>
            <person name="Abernathy B."/>
            <person name="Chu Y."/>
            <person name="Niederhuth C.E."/>
            <person name="Umale P."/>
            <person name="Araujo A.C."/>
            <person name="Kozik A."/>
            <person name="Kim K.D."/>
            <person name="Burow M.D."/>
            <person name="Varshney R.K."/>
            <person name="Wang X."/>
            <person name="Zhang X."/>
            <person name="Barkley N."/>
            <person name="Guimaraes P.M."/>
            <person name="Isobe S."/>
            <person name="Guo B."/>
            <person name="Liao B."/>
            <person name="Stalker H.T."/>
            <person name="Schmitz R.J."/>
            <person name="Scheffler B.E."/>
            <person name="Leal-Bertioli S.C."/>
            <person name="Xun X."/>
            <person name="Jackson S.A."/>
            <person name="Michelmore R."/>
            <person name="Ozias-Akins P."/>
        </authorList>
    </citation>
    <scope>NUCLEOTIDE SEQUENCE [LARGE SCALE GENOMIC DNA]</scope>
    <source>
        <strain evidence="4">cv. V14167</strain>
    </source>
</reference>
<dbReference type="Pfam" id="PF02992">
    <property type="entry name" value="Transposase_21"/>
    <property type="match status" value="1"/>
</dbReference>
<dbReference type="Pfam" id="PF13960">
    <property type="entry name" value="DUF4218"/>
    <property type="match status" value="1"/>
</dbReference>
<accession>A0A9C6WMQ6</accession>